<keyword evidence="1" id="KW-1133">Transmembrane helix</keyword>
<dbReference type="EMBL" id="MHOS01000037">
    <property type="protein sequence ID" value="OGZ67450.1"/>
    <property type="molecule type" value="Genomic_DNA"/>
</dbReference>
<gene>
    <name evidence="2" type="ORF">A3D35_00480</name>
</gene>
<reference evidence="2 3" key="1">
    <citation type="journal article" date="2016" name="Nat. Commun.">
        <title>Thousands of microbial genomes shed light on interconnected biogeochemical processes in an aquifer system.</title>
        <authorList>
            <person name="Anantharaman K."/>
            <person name="Brown C.T."/>
            <person name="Hug L.A."/>
            <person name="Sharon I."/>
            <person name="Castelle C.J."/>
            <person name="Probst A.J."/>
            <person name="Thomas B.C."/>
            <person name="Singh A."/>
            <person name="Wilkins M.J."/>
            <person name="Karaoz U."/>
            <person name="Brodie E.L."/>
            <person name="Williams K.H."/>
            <person name="Hubbard S.S."/>
            <person name="Banfield J.F."/>
        </authorList>
    </citation>
    <scope>NUCLEOTIDE SEQUENCE [LARGE SCALE GENOMIC DNA]</scope>
</reference>
<accession>A0A1G2HZ27</accession>
<comment type="caution">
    <text evidence="2">The sequence shown here is derived from an EMBL/GenBank/DDBJ whole genome shotgun (WGS) entry which is preliminary data.</text>
</comment>
<proteinExistence type="predicted"/>
<protein>
    <recommendedName>
        <fullName evidence="4">DUF2892 domain-containing protein</fullName>
    </recommendedName>
</protein>
<organism evidence="2 3">
    <name type="scientific">Candidatus Staskawiczbacteria bacterium RIFCSPHIGHO2_02_FULL_34_9</name>
    <dbReference type="NCBI Taxonomy" id="1802206"/>
    <lineage>
        <taxon>Bacteria</taxon>
        <taxon>Candidatus Staskawicziibacteriota</taxon>
    </lineage>
</organism>
<feature type="transmembrane region" description="Helical" evidence="1">
    <location>
        <begin position="20"/>
        <end position="39"/>
    </location>
</feature>
<sequence>MKLHEKFNQNVFSKFINSGWGKTFRIVAGLCFLIVGYIYRDSFLGIASMIWSIFPLSAGIFDWCYISAVLGGPISGAKIRNNQSTPQQPVA</sequence>
<evidence type="ECO:0008006" key="4">
    <source>
        <dbReference type="Google" id="ProtNLM"/>
    </source>
</evidence>
<evidence type="ECO:0000313" key="2">
    <source>
        <dbReference type="EMBL" id="OGZ67450.1"/>
    </source>
</evidence>
<dbReference type="Proteomes" id="UP000176421">
    <property type="component" value="Unassembled WGS sequence"/>
</dbReference>
<keyword evidence="1" id="KW-0812">Transmembrane</keyword>
<dbReference type="AlphaFoldDB" id="A0A1G2HZ27"/>
<keyword evidence="1" id="KW-0472">Membrane</keyword>
<evidence type="ECO:0000256" key="1">
    <source>
        <dbReference type="SAM" id="Phobius"/>
    </source>
</evidence>
<feature type="transmembrane region" description="Helical" evidence="1">
    <location>
        <begin position="45"/>
        <end position="70"/>
    </location>
</feature>
<name>A0A1G2HZ27_9BACT</name>
<evidence type="ECO:0000313" key="3">
    <source>
        <dbReference type="Proteomes" id="UP000176421"/>
    </source>
</evidence>